<dbReference type="Proteomes" id="UP000030745">
    <property type="component" value="Unassembled WGS sequence"/>
</dbReference>
<evidence type="ECO:0000259" key="2">
    <source>
        <dbReference type="Pfam" id="PF00078"/>
    </source>
</evidence>
<dbReference type="GeneID" id="24142238"/>
<dbReference type="EMBL" id="KK583466">
    <property type="protein sequence ID" value="KDO18263.1"/>
    <property type="molecule type" value="Genomic_DNA"/>
</dbReference>
<proteinExistence type="predicted"/>
<organism evidence="3 4">
    <name type="scientific">Saprolegnia parasitica (strain CBS 223.65)</name>
    <dbReference type="NCBI Taxonomy" id="695850"/>
    <lineage>
        <taxon>Eukaryota</taxon>
        <taxon>Sar</taxon>
        <taxon>Stramenopiles</taxon>
        <taxon>Oomycota</taxon>
        <taxon>Saprolegniomycetes</taxon>
        <taxon>Saprolegniales</taxon>
        <taxon>Saprolegniaceae</taxon>
        <taxon>Saprolegnia</taxon>
    </lineage>
</organism>
<dbReference type="Gene3D" id="3.60.10.10">
    <property type="entry name" value="Endonuclease/exonuclease/phosphatase"/>
    <property type="match status" value="1"/>
</dbReference>
<dbReference type="PANTHER" id="PTHR19446">
    <property type="entry name" value="REVERSE TRANSCRIPTASES"/>
    <property type="match status" value="1"/>
</dbReference>
<dbReference type="RefSeq" id="XP_012211029.1">
    <property type="nucleotide sequence ID" value="XM_012355639.1"/>
</dbReference>
<accession>A0A067BJD2</accession>
<dbReference type="InterPro" id="IPR000477">
    <property type="entry name" value="RT_dom"/>
</dbReference>
<gene>
    <name evidence="3" type="ORF">SPRG_21568</name>
</gene>
<dbReference type="SUPFAM" id="SSF56219">
    <property type="entry name" value="DNase I-like"/>
    <property type="match status" value="1"/>
</dbReference>
<reference evidence="3 4" key="1">
    <citation type="journal article" date="2013" name="PLoS Genet.">
        <title>Distinctive expansion of potential virulence genes in the genome of the oomycete fish pathogen Saprolegnia parasitica.</title>
        <authorList>
            <person name="Jiang R.H."/>
            <person name="de Bruijn I."/>
            <person name="Haas B.J."/>
            <person name="Belmonte R."/>
            <person name="Lobach L."/>
            <person name="Christie J."/>
            <person name="van den Ackerveken G."/>
            <person name="Bottin A."/>
            <person name="Bulone V."/>
            <person name="Diaz-Moreno S.M."/>
            <person name="Dumas B."/>
            <person name="Fan L."/>
            <person name="Gaulin E."/>
            <person name="Govers F."/>
            <person name="Grenville-Briggs L.J."/>
            <person name="Horner N.R."/>
            <person name="Levin J.Z."/>
            <person name="Mammella M."/>
            <person name="Meijer H.J."/>
            <person name="Morris P."/>
            <person name="Nusbaum C."/>
            <person name="Oome S."/>
            <person name="Phillips A.J."/>
            <person name="van Rooyen D."/>
            <person name="Rzeszutek E."/>
            <person name="Saraiva M."/>
            <person name="Secombes C.J."/>
            <person name="Seidl M.F."/>
            <person name="Snel B."/>
            <person name="Stassen J.H."/>
            <person name="Sykes S."/>
            <person name="Tripathy S."/>
            <person name="van den Berg H."/>
            <person name="Vega-Arreguin J.C."/>
            <person name="Wawra S."/>
            <person name="Young S.K."/>
            <person name="Zeng Q."/>
            <person name="Dieguez-Uribeondo J."/>
            <person name="Russ C."/>
            <person name="Tyler B.M."/>
            <person name="van West P."/>
        </authorList>
    </citation>
    <scope>NUCLEOTIDE SEQUENCE [LARGE SCALE GENOMIC DNA]</scope>
    <source>
        <strain evidence="3 4">CBS 223.65</strain>
    </source>
</reference>
<keyword evidence="4" id="KW-1185">Reference proteome</keyword>
<evidence type="ECO:0000313" key="4">
    <source>
        <dbReference type="Proteomes" id="UP000030745"/>
    </source>
</evidence>
<dbReference type="VEuPathDB" id="FungiDB:SPRG_21568"/>
<dbReference type="InterPro" id="IPR036691">
    <property type="entry name" value="Endo/exonu/phosph_ase_sf"/>
</dbReference>
<sequence length="376" mass="42656">MARRRYTCLNVLSVYALGRPRAKIDRFYDDLDRVLKALPPRDITVIGGDFNAKLGQREANEAFMGRFCRGYRNANGEALADLCVSHDLEAVNTMFPKRAKNLTTWTRNCGSCTVHNQIDYVLCPRAMVESCLDAHSSGRPPDPNKPQGVCSSLRPMVLLNCILKAVSVMVLKRIQPKLDEQIGAYQSGFRPGRSTADVVWSHKWCVARIRQYKEQFSILGIDVSRAFDSIDRAKLLTVLRGFLDNDEVGTWALTPTSLADLDSFYRRQLRRLLGIFHPSKLSVVARQRWRLLGLVLPMSPIVLHRDLQSLTPPQSLASLEDLNQLRSFADDNKAWKAFTQRVVMGLIRGHKHPRTTTEEQNEPAHRRLRSHGPVNE</sequence>
<dbReference type="Pfam" id="PF00078">
    <property type="entry name" value="RVT_1"/>
    <property type="match status" value="1"/>
</dbReference>
<dbReference type="AlphaFoldDB" id="A0A067BJD2"/>
<dbReference type="KEGG" id="spar:SPRG_21568"/>
<evidence type="ECO:0000256" key="1">
    <source>
        <dbReference type="SAM" id="MobiDB-lite"/>
    </source>
</evidence>
<name>A0A067BJD2_SAPPC</name>
<dbReference type="OrthoDB" id="167338at2759"/>
<evidence type="ECO:0000313" key="3">
    <source>
        <dbReference type="EMBL" id="KDO18263.1"/>
    </source>
</evidence>
<feature type="region of interest" description="Disordered" evidence="1">
    <location>
        <begin position="349"/>
        <end position="376"/>
    </location>
</feature>
<protein>
    <recommendedName>
        <fullName evidence="2">Reverse transcriptase domain-containing protein</fullName>
    </recommendedName>
</protein>
<feature type="domain" description="Reverse transcriptase" evidence="2">
    <location>
        <begin position="145"/>
        <end position="241"/>
    </location>
</feature>